<organism evidence="10 11">
    <name type="scientific">Thermogymnomonas acidicola</name>
    <dbReference type="NCBI Taxonomy" id="399579"/>
    <lineage>
        <taxon>Archaea</taxon>
        <taxon>Methanobacteriati</taxon>
        <taxon>Thermoplasmatota</taxon>
        <taxon>Thermoplasmata</taxon>
        <taxon>Thermoplasmatales</taxon>
        <taxon>Thermogymnomonas</taxon>
    </lineage>
</organism>
<feature type="binding site" evidence="6">
    <location>
        <position position="207"/>
    </location>
    <ligand>
        <name>Zn(2+)</name>
        <dbReference type="ChEBI" id="CHEBI:29105"/>
        <label>1</label>
    </ligand>
</feature>
<dbReference type="InterPro" id="IPR001623">
    <property type="entry name" value="DnaJ_domain"/>
</dbReference>
<dbReference type="HAMAP" id="MF_01152">
    <property type="entry name" value="DnaJ"/>
    <property type="match status" value="1"/>
</dbReference>
<keyword evidence="11" id="KW-1185">Reference proteome</keyword>
<dbReference type="RefSeq" id="WP_188681680.1">
    <property type="nucleotide sequence ID" value="NZ_BMNY01000003.1"/>
</dbReference>
<keyword evidence="3 6" id="KW-0863">Zinc-finger</keyword>
<feature type="repeat" description="CXXCXGXG motif" evidence="6">
    <location>
        <begin position="207"/>
        <end position="214"/>
    </location>
</feature>
<keyword evidence="6" id="KW-0346">Stress response</keyword>
<evidence type="ECO:0000256" key="3">
    <source>
        <dbReference type="ARBA" id="ARBA00022771"/>
    </source>
</evidence>
<dbReference type="FunFam" id="2.60.260.20:FF:000005">
    <property type="entry name" value="Chaperone protein dnaJ 1, mitochondrial"/>
    <property type="match status" value="1"/>
</dbReference>
<evidence type="ECO:0000256" key="4">
    <source>
        <dbReference type="ARBA" id="ARBA00022833"/>
    </source>
</evidence>
<feature type="domain" description="CR-type" evidence="9">
    <location>
        <begin position="138"/>
        <end position="219"/>
    </location>
</feature>
<dbReference type="CDD" id="cd06257">
    <property type="entry name" value="DnaJ"/>
    <property type="match status" value="1"/>
</dbReference>
<evidence type="ECO:0000313" key="11">
    <source>
        <dbReference type="Proteomes" id="UP000632195"/>
    </source>
</evidence>
<dbReference type="GO" id="GO:0009408">
    <property type="term" value="P:response to heat"/>
    <property type="evidence" value="ECO:0007669"/>
    <property type="project" value="InterPro"/>
</dbReference>
<feature type="repeat" description="CXXCXGXG motif" evidence="6">
    <location>
        <begin position="167"/>
        <end position="174"/>
    </location>
</feature>
<feature type="zinc finger region" description="CR-type" evidence="7">
    <location>
        <begin position="138"/>
        <end position="219"/>
    </location>
</feature>
<dbReference type="PRINTS" id="PR00625">
    <property type="entry name" value="JDOMAIN"/>
</dbReference>
<feature type="binding site" evidence="6">
    <location>
        <position position="193"/>
    </location>
    <ligand>
        <name>Zn(2+)</name>
        <dbReference type="ChEBI" id="CHEBI:29105"/>
        <label>2</label>
    </ligand>
</feature>
<feature type="binding site" evidence="6">
    <location>
        <position position="154"/>
    </location>
    <ligand>
        <name>Zn(2+)</name>
        <dbReference type="ChEBI" id="CHEBI:29105"/>
        <label>1</label>
    </ligand>
</feature>
<comment type="function">
    <text evidence="6">Participates actively in the response to hyperosmotic and heat shock by preventing the aggregation of stress-denatured proteins and by disaggregating proteins, also in an autonomous, DnaK-independent fashion. Unfolded proteins bind initially to DnaJ; upon interaction with the DnaJ-bound protein, DnaK hydrolyzes its bound ATP, resulting in the formation of a stable complex. GrpE releases ADP from DnaK; ATP binding to DnaK triggers the release of the substrate protein, thus completing the reaction cycle. Several rounds of ATP-dependent interactions between DnaJ, DnaK and GrpE are required for fully efficient folding. Also involved, together with DnaK and GrpE, in the DNA replication of plasmids through activation of initiation proteins.</text>
</comment>
<dbReference type="Pfam" id="PF01556">
    <property type="entry name" value="DnaJ_C"/>
    <property type="match status" value="1"/>
</dbReference>
<feature type="binding site" evidence="6">
    <location>
        <position position="210"/>
    </location>
    <ligand>
        <name>Zn(2+)</name>
        <dbReference type="ChEBI" id="CHEBI:29105"/>
        <label>1</label>
    </ligand>
</feature>
<dbReference type="SUPFAM" id="SSF46565">
    <property type="entry name" value="Chaperone J-domain"/>
    <property type="match status" value="1"/>
</dbReference>
<evidence type="ECO:0000256" key="7">
    <source>
        <dbReference type="PROSITE-ProRule" id="PRU00546"/>
    </source>
</evidence>
<keyword evidence="1 6" id="KW-0479">Metal-binding</keyword>
<dbReference type="EMBL" id="BMNY01000003">
    <property type="protein sequence ID" value="GGM78241.1"/>
    <property type="molecule type" value="Genomic_DNA"/>
</dbReference>
<keyword evidence="6" id="KW-0235">DNA replication</keyword>
<reference evidence="10" key="1">
    <citation type="journal article" date="2014" name="Int. J. Syst. Evol. Microbiol.">
        <title>Complete genome sequence of Corynebacterium casei LMG S-19264T (=DSM 44701T), isolated from a smear-ripened cheese.</title>
        <authorList>
            <consortium name="US DOE Joint Genome Institute (JGI-PGF)"/>
            <person name="Walter F."/>
            <person name="Albersmeier A."/>
            <person name="Kalinowski J."/>
            <person name="Ruckert C."/>
        </authorList>
    </citation>
    <scope>NUCLEOTIDE SEQUENCE</scope>
    <source>
        <strain evidence="10">JCM 13583</strain>
    </source>
</reference>
<comment type="subunit">
    <text evidence="6">Homodimer.</text>
</comment>
<dbReference type="PANTHER" id="PTHR44145">
    <property type="entry name" value="DNAJ HOMOLOG SUBFAMILY A MEMBER 3, MITOCHONDRIAL"/>
    <property type="match status" value="1"/>
</dbReference>
<keyword evidence="2 6" id="KW-0677">Repeat</keyword>
<feature type="repeat" description="CXXCXGXG motif" evidence="6">
    <location>
        <begin position="193"/>
        <end position="200"/>
    </location>
</feature>
<evidence type="ECO:0000256" key="5">
    <source>
        <dbReference type="ARBA" id="ARBA00023186"/>
    </source>
</evidence>
<feature type="domain" description="J" evidence="8">
    <location>
        <begin position="4"/>
        <end position="70"/>
    </location>
</feature>
<dbReference type="GO" id="GO:0005737">
    <property type="term" value="C:cytoplasm"/>
    <property type="evidence" value="ECO:0007669"/>
    <property type="project" value="UniProtKB-SubCell"/>
</dbReference>
<dbReference type="Gene3D" id="2.10.230.10">
    <property type="entry name" value="Heat shock protein DnaJ, cysteine-rich domain"/>
    <property type="match status" value="1"/>
</dbReference>
<sequence length="366" mass="41040">MAKDYYKILGVDRNATKEEIQRAFRQLAKKYHPDANPDNRKEAEEKFKEISEAYEVLSDDNKRRMYDQTGTVDFGGGRQDFTWQDFTHFDDFSDLRDIFENIFGSFGSSTFFGGFRNTGPNLDMAIEVPVTLRDVYTGSKKEVRYRRNATCEACHGTGSATGRLVTCSRCNGTGQERIVQGQGFFRMVSVTVCRDCGGRGQVPEKVCTRCGGSGAVPQTETLEVSIPRGAPDGLRLRVRSKGQSYQGRTGDLYIVLRVSEDGSVKRVGDDLYVDLEVSFPEAALGAEKEVDVFGQKVQVKIPPGTQPNENIRLKGLGMPHLNSRGSGDLYVTVRLTVPKHLTQRQRELLEEFMGEQPHKKHSWIRG</sequence>
<dbReference type="FunFam" id="1.10.287.110:FF:000034">
    <property type="entry name" value="Chaperone protein DnaJ"/>
    <property type="match status" value="1"/>
</dbReference>
<dbReference type="Pfam" id="PF00684">
    <property type="entry name" value="DnaJ_CXXCXGXG"/>
    <property type="match status" value="1"/>
</dbReference>
<dbReference type="PANTHER" id="PTHR44145:SF3">
    <property type="entry name" value="DNAJ HOMOLOG SUBFAMILY A MEMBER 3, MITOCHONDRIAL"/>
    <property type="match status" value="1"/>
</dbReference>
<dbReference type="PROSITE" id="PS50076">
    <property type="entry name" value="DNAJ_2"/>
    <property type="match status" value="1"/>
</dbReference>
<comment type="caution">
    <text evidence="10">The sequence shown here is derived from an EMBL/GenBank/DDBJ whole genome shotgun (WGS) entry which is preliminary data.</text>
</comment>
<comment type="domain">
    <text evidence="6">The J domain is necessary and sufficient to stimulate DnaK ATPase activity. Zinc center 1 plays an important role in the autonomous, DnaK-independent chaperone activity of DnaJ. Zinc center 2 is essential for interaction with DnaK and for DnaJ activity.</text>
</comment>
<dbReference type="NCBIfam" id="TIGR02349">
    <property type="entry name" value="DnaJ_bact"/>
    <property type="match status" value="1"/>
</dbReference>
<dbReference type="Proteomes" id="UP000632195">
    <property type="component" value="Unassembled WGS sequence"/>
</dbReference>
<feature type="repeat" description="CXXCXGXG motif" evidence="6">
    <location>
        <begin position="151"/>
        <end position="158"/>
    </location>
</feature>
<comment type="subcellular location">
    <subcellularLocation>
        <location evidence="6">Cytoplasm</location>
    </subcellularLocation>
</comment>
<feature type="binding site" evidence="6">
    <location>
        <position position="196"/>
    </location>
    <ligand>
        <name>Zn(2+)</name>
        <dbReference type="ChEBI" id="CHEBI:29105"/>
        <label>2</label>
    </ligand>
</feature>
<dbReference type="Gene3D" id="1.10.287.110">
    <property type="entry name" value="DnaJ domain"/>
    <property type="match status" value="1"/>
</dbReference>
<feature type="binding site" evidence="6">
    <location>
        <position position="167"/>
    </location>
    <ligand>
        <name>Zn(2+)</name>
        <dbReference type="ChEBI" id="CHEBI:29105"/>
        <label>2</label>
    </ligand>
</feature>
<dbReference type="InterPro" id="IPR018253">
    <property type="entry name" value="DnaJ_domain_CS"/>
</dbReference>
<dbReference type="CDD" id="cd10747">
    <property type="entry name" value="DnaJ_C"/>
    <property type="match status" value="1"/>
</dbReference>
<evidence type="ECO:0000259" key="9">
    <source>
        <dbReference type="PROSITE" id="PS51188"/>
    </source>
</evidence>
<dbReference type="Gene3D" id="2.60.260.20">
    <property type="entry name" value="Urease metallochaperone UreE, N-terminal domain"/>
    <property type="match status" value="2"/>
</dbReference>
<dbReference type="CDD" id="cd10719">
    <property type="entry name" value="DnaJ_zf"/>
    <property type="match status" value="1"/>
</dbReference>
<keyword evidence="6" id="KW-0963">Cytoplasm</keyword>
<dbReference type="SUPFAM" id="SSF49493">
    <property type="entry name" value="HSP40/DnaJ peptide-binding domain"/>
    <property type="match status" value="2"/>
</dbReference>
<dbReference type="PROSITE" id="PS00636">
    <property type="entry name" value="DNAJ_1"/>
    <property type="match status" value="1"/>
</dbReference>
<feature type="binding site" evidence="6">
    <location>
        <position position="170"/>
    </location>
    <ligand>
        <name>Zn(2+)</name>
        <dbReference type="ChEBI" id="CHEBI:29105"/>
        <label>2</label>
    </ligand>
</feature>
<comment type="similarity">
    <text evidence="6">Belongs to the DnaJ family.</text>
</comment>
<dbReference type="GO" id="GO:0051082">
    <property type="term" value="F:unfolded protein binding"/>
    <property type="evidence" value="ECO:0007669"/>
    <property type="project" value="UniProtKB-UniRule"/>
</dbReference>
<dbReference type="InterPro" id="IPR036410">
    <property type="entry name" value="HSP_DnaJ_Cys-rich_dom_sf"/>
</dbReference>
<dbReference type="FunFam" id="2.10.230.10:FF:000001">
    <property type="entry name" value="DnaJ subfamily A member 2"/>
    <property type="match status" value="1"/>
</dbReference>
<dbReference type="GO" id="GO:0006260">
    <property type="term" value="P:DNA replication"/>
    <property type="evidence" value="ECO:0007669"/>
    <property type="project" value="UniProtKB-KW"/>
</dbReference>
<feature type="binding site" evidence="6">
    <location>
        <position position="151"/>
    </location>
    <ligand>
        <name>Zn(2+)</name>
        <dbReference type="ChEBI" id="CHEBI:29105"/>
        <label>1</label>
    </ligand>
</feature>
<dbReference type="InterPro" id="IPR008971">
    <property type="entry name" value="HSP40/DnaJ_pept-bd"/>
</dbReference>
<dbReference type="InterPro" id="IPR036869">
    <property type="entry name" value="J_dom_sf"/>
</dbReference>
<keyword evidence="5 6" id="KW-0143">Chaperone</keyword>
<dbReference type="InterPro" id="IPR012724">
    <property type="entry name" value="DnaJ"/>
</dbReference>
<evidence type="ECO:0000256" key="1">
    <source>
        <dbReference type="ARBA" id="ARBA00022723"/>
    </source>
</evidence>
<dbReference type="InterPro" id="IPR051938">
    <property type="entry name" value="Apopto_cytoskel_mod"/>
</dbReference>
<dbReference type="SMART" id="SM00271">
    <property type="entry name" value="DnaJ"/>
    <property type="match status" value="1"/>
</dbReference>
<dbReference type="AlphaFoldDB" id="A0AA37BSM2"/>
<name>A0AA37BSM2_9ARCH</name>
<dbReference type="Pfam" id="PF00226">
    <property type="entry name" value="DnaJ"/>
    <property type="match status" value="1"/>
</dbReference>
<dbReference type="InterPro" id="IPR002939">
    <property type="entry name" value="DnaJ_C"/>
</dbReference>
<evidence type="ECO:0000313" key="10">
    <source>
        <dbReference type="EMBL" id="GGM78241.1"/>
    </source>
</evidence>
<dbReference type="GO" id="GO:0008270">
    <property type="term" value="F:zinc ion binding"/>
    <property type="evidence" value="ECO:0007669"/>
    <property type="project" value="UniProtKB-UniRule"/>
</dbReference>
<evidence type="ECO:0000256" key="2">
    <source>
        <dbReference type="ARBA" id="ARBA00022737"/>
    </source>
</evidence>
<proteinExistence type="inferred from homology"/>
<dbReference type="SUPFAM" id="SSF57938">
    <property type="entry name" value="DnaJ/Hsp40 cysteine-rich domain"/>
    <property type="match status" value="1"/>
</dbReference>
<dbReference type="NCBIfam" id="NF008035">
    <property type="entry name" value="PRK10767.1"/>
    <property type="match status" value="1"/>
</dbReference>
<protein>
    <recommendedName>
        <fullName evidence="6">Chaperone protein DnaJ</fullName>
    </recommendedName>
</protein>
<dbReference type="InterPro" id="IPR001305">
    <property type="entry name" value="HSP_DnaJ_Cys-rich_dom"/>
</dbReference>
<gene>
    <name evidence="6" type="primary">dnaJ</name>
    <name evidence="10" type="ORF">GCM10007108_15480</name>
</gene>
<comment type="cofactor">
    <cofactor evidence="6">
        <name>Zn(2+)</name>
        <dbReference type="ChEBI" id="CHEBI:29105"/>
    </cofactor>
    <text evidence="6">Binds 2 Zn(2+) ions per monomer.</text>
</comment>
<evidence type="ECO:0000256" key="6">
    <source>
        <dbReference type="HAMAP-Rule" id="MF_01152"/>
    </source>
</evidence>
<evidence type="ECO:0000259" key="8">
    <source>
        <dbReference type="PROSITE" id="PS50076"/>
    </source>
</evidence>
<keyword evidence="4 6" id="KW-0862">Zinc</keyword>
<dbReference type="GO" id="GO:0031072">
    <property type="term" value="F:heat shock protein binding"/>
    <property type="evidence" value="ECO:0007669"/>
    <property type="project" value="InterPro"/>
</dbReference>
<dbReference type="PROSITE" id="PS51188">
    <property type="entry name" value="ZF_CR"/>
    <property type="match status" value="1"/>
</dbReference>
<reference evidence="10" key="2">
    <citation type="submission" date="2022-09" db="EMBL/GenBank/DDBJ databases">
        <authorList>
            <person name="Sun Q."/>
            <person name="Ohkuma M."/>
        </authorList>
    </citation>
    <scope>NUCLEOTIDE SEQUENCE</scope>
    <source>
        <strain evidence="10">JCM 13583</strain>
    </source>
</reference>
<dbReference type="GO" id="GO:0005524">
    <property type="term" value="F:ATP binding"/>
    <property type="evidence" value="ECO:0007669"/>
    <property type="project" value="InterPro"/>
</dbReference>
<accession>A0AA37BSM2</accession>
<dbReference type="GO" id="GO:0006457">
    <property type="term" value="P:protein folding"/>
    <property type="evidence" value="ECO:0007669"/>
    <property type="project" value="InterPro"/>
</dbReference>